<dbReference type="OrthoDB" id="7239404at2"/>
<dbReference type="Proteomes" id="UP000249688">
    <property type="component" value="Unassembled WGS sequence"/>
</dbReference>
<organism evidence="2 3">
    <name type="scientific">Humitalea rosea</name>
    <dbReference type="NCBI Taxonomy" id="990373"/>
    <lineage>
        <taxon>Bacteria</taxon>
        <taxon>Pseudomonadati</taxon>
        <taxon>Pseudomonadota</taxon>
        <taxon>Alphaproteobacteria</taxon>
        <taxon>Acetobacterales</taxon>
        <taxon>Roseomonadaceae</taxon>
        <taxon>Humitalea</taxon>
    </lineage>
</organism>
<evidence type="ECO:0008006" key="4">
    <source>
        <dbReference type="Google" id="ProtNLM"/>
    </source>
</evidence>
<name>A0A2W7IGT3_9PROT</name>
<sequence length="314" mass="32454">MTTSGASLSGRRALLALALAARPAWAQSADTATLLLPGPETGPLALFGARAAAGLARNMPQAVALRLETLGGPDGVTAANRFATSDTAGRALLMLPGAAVHARMVGDARVQFEPTGWLPLLAMLQPAWIAGRGALPPTGGRSVWRVAISGTAHAEAAALLALDLMGIPAAPVMVGVLPGAAEAAIRADQADVLMLLGPDLPARANSLDLQPWQIFEPASARNQDQATLALACLAAVTSLRLQGLLVLPALTGSDQAASWRLAATRFVEDEQRDSHQGLLGPIPASDLMPTLFPAPDAILAWREWAQRRLGTRAG</sequence>
<evidence type="ECO:0000313" key="3">
    <source>
        <dbReference type="Proteomes" id="UP000249688"/>
    </source>
</evidence>
<keyword evidence="1" id="KW-0732">Signal</keyword>
<evidence type="ECO:0000313" key="2">
    <source>
        <dbReference type="EMBL" id="PZW44842.1"/>
    </source>
</evidence>
<comment type="caution">
    <text evidence="2">The sequence shown here is derived from an EMBL/GenBank/DDBJ whole genome shotgun (WGS) entry which is preliminary data.</text>
</comment>
<dbReference type="AlphaFoldDB" id="A0A2W7IGT3"/>
<evidence type="ECO:0000256" key="1">
    <source>
        <dbReference type="SAM" id="SignalP"/>
    </source>
</evidence>
<feature type="signal peptide" evidence="1">
    <location>
        <begin position="1"/>
        <end position="26"/>
    </location>
</feature>
<accession>A0A2W7IGT3</accession>
<dbReference type="EMBL" id="QKYU01000013">
    <property type="protein sequence ID" value="PZW44842.1"/>
    <property type="molecule type" value="Genomic_DNA"/>
</dbReference>
<gene>
    <name evidence="2" type="ORF">C8P66_1138</name>
</gene>
<keyword evidence="3" id="KW-1185">Reference proteome</keyword>
<protein>
    <recommendedName>
        <fullName evidence="4">Tripartite-type tricarboxylate transporter receptor subunit TctC</fullName>
    </recommendedName>
</protein>
<proteinExistence type="predicted"/>
<feature type="chain" id="PRO_5016104425" description="Tripartite-type tricarboxylate transporter receptor subunit TctC" evidence="1">
    <location>
        <begin position="27"/>
        <end position="314"/>
    </location>
</feature>
<dbReference type="RefSeq" id="WP_111398570.1">
    <property type="nucleotide sequence ID" value="NZ_QKYU01000013.1"/>
</dbReference>
<reference evidence="2 3" key="1">
    <citation type="submission" date="2018-06" db="EMBL/GenBank/DDBJ databases">
        <title>Genomic Encyclopedia of Archaeal and Bacterial Type Strains, Phase II (KMG-II): from individual species to whole genera.</title>
        <authorList>
            <person name="Goeker M."/>
        </authorList>
    </citation>
    <scope>NUCLEOTIDE SEQUENCE [LARGE SCALE GENOMIC DNA]</scope>
    <source>
        <strain evidence="2 3">DSM 24525</strain>
    </source>
</reference>